<feature type="transmembrane region" description="Helical" evidence="1">
    <location>
        <begin position="330"/>
        <end position="347"/>
    </location>
</feature>
<dbReference type="Pfam" id="PF14897">
    <property type="entry name" value="EpsG"/>
    <property type="match status" value="1"/>
</dbReference>
<feature type="transmembrane region" description="Helical" evidence="1">
    <location>
        <begin position="171"/>
        <end position="197"/>
    </location>
</feature>
<keyword evidence="3" id="KW-1185">Reference proteome</keyword>
<organism evidence="2 3">
    <name type="scientific">Lysobacter panacisoli</name>
    <dbReference type="NCBI Taxonomy" id="1255263"/>
    <lineage>
        <taxon>Bacteria</taxon>
        <taxon>Pseudomonadati</taxon>
        <taxon>Pseudomonadota</taxon>
        <taxon>Gammaproteobacteria</taxon>
        <taxon>Lysobacterales</taxon>
        <taxon>Lysobacteraceae</taxon>
        <taxon>Lysobacter</taxon>
    </lineage>
</organism>
<name>A0ABP9LFI3_9GAMM</name>
<gene>
    <name evidence="2" type="ORF">GCM10025759_18530</name>
</gene>
<dbReference type="RefSeq" id="WP_158985849.1">
    <property type="nucleotide sequence ID" value="NZ_BAABKY010000002.1"/>
</dbReference>
<feature type="transmembrane region" description="Helical" evidence="1">
    <location>
        <begin position="280"/>
        <end position="298"/>
    </location>
</feature>
<protein>
    <recommendedName>
        <fullName evidence="4">EpsG family protein</fullName>
    </recommendedName>
</protein>
<dbReference type="InterPro" id="IPR049458">
    <property type="entry name" value="EpsG-like"/>
</dbReference>
<evidence type="ECO:0000313" key="3">
    <source>
        <dbReference type="Proteomes" id="UP001501083"/>
    </source>
</evidence>
<keyword evidence="1" id="KW-1133">Transmembrane helix</keyword>
<feature type="transmembrane region" description="Helical" evidence="1">
    <location>
        <begin position="20"/>
        <end position="43"/>
    </location>
</feature>
<evidence type="ECO:0000313" key="2">
    <source>
        <dbReference type="EMBL" id="GAA5075215.1"/>
    </source>
</evidence>
<proteinExistence type="predicted"/>
<feature type="transmembrane region" description="Helical" evidence="1">
    <location>
        <begin position="304"/>
        <end position="323"/>
    </location>
</feature>
<feature type="transmembrane region" description="Helical" evidence="1">
    <location>
        <begin position="250"/>
        <end position="268"/>
    </location>
</feature>
<feature type="transmembrane region" description="Helical" evidence="1">
    <location>
        <begin position="204"/>
        <end position="230"/>
    </location>
</feature>
<sequence>MSTHPQIPPYALHPRRAIDAPAAGVLSVMLLLAVAVFACWLVGTRPLDIGTDTNTYAGFFEGLNEQGVETRLEPGFVYLTYALWKLGVGVTGYQTALFLLLLGTIVVSTRRYFDYLGDTRGYLTFLGVAVMLLFVSPMFVNASINAVRQGLAALLVFTSLLSFQRRQWGRFLLYGALASSLHLSSLLYLVFAPVLLFGTRMQRVIALVAFAMYVSGVSMMLVRALLPTLYEVVMSYTANSFSRSGVRVDFAVFSIFWYMLPHALAPLVRADVRQKIKDSTAVYLAMMLPFFGIGWGFFSNRYLLPAWLSVSLILAAMIFHSRIPIVRHPLLLRFGLLASCALFYYYVNHEIVI</sequence>
<feature type="transmembrane region" description="Helical" evidence="1">
    <location>
        <begin position="121"/>
        <end position="140"/>
    </location>
</feature>
<evidence type="ECO:0008006" key="4">
    <source>
        <dbReference type="Google" id="ProtNLM"/>
    </source>
</evidence>
<accession>A0ABP9LFI3</accession>
<keyword evidence="1" id="KW-0812">Transmembrane</keyword>
<evidence type="ECO:0000256" key="1">
    <source>
        <dbReference type="SAM" id="Phobius"/>
    </source>
</evidence>
<comment type="caution">
    <text evidence="2">The sequence shown here is derived from an EMBL/GenBank/DDBJ whole genome shotgun (WGS) entry which is preliminary data.</text>
</comment>
<feature type="transmembrane region" description="Helical" evidence="1">
    <location>
        <begin position="86"/>
        <end position="109"/>
    </location>
</feature>
<reference evidence="3" key="1">
    <citation type="journal article" date="2019" name="Int. J. Syst. Evol. Microbiol.">
        <title>The Global Catalogue of Microorganisms (GCM) 10K type strain sequencing project: providing services to taxonomists for standard genome sequencing and annotation.</title>
        <authorList>
            <consortium name="The Broad Institute Genomics Platform"/>
            <consortium name="The Broad Institute Genome Sequencing Center for Infectious Disease"/>
            <person name="Wu L."/>
            <person name="Ma J."/>
        </authorList>
    </citation>
    <scope>NUCLEOTIDE SEQUENCE [LARGE SCALE GENOMIC DNA]</scope>
    <source>
        <strain evidence="3">JCM 19212</strain>
    </source>
</reference>
<keyword evidence="1" id="KW-0472">Membrane</keyword>
<dbReference type="EMBL" id="BAABKY010000002">
    <property type="protein sequence ID" value="GAA5075215.1"/>
    <property type="molecule type" value="Genomic_DNA"/>
</dbReference>
<dbReference type="Proteomes" id="UP001501083">
    <property type="component" value="Unassembled WGS sequence"/>
</dbReference>